<dbReference type="CTD" id="25790"/>
<comment type="subcellular location">
    <subcellularLocation>
        <location evidence="1">Cell projection</location>
        <location evidence="1">Cilium</location>
        <location evidence="1">Flagellum</location>
    </subcellularLocation>
</comment>
<gene>
    <name evidence="12" type="primary">cfap45</name>
</gene>
<dbReference type="InterPro" id="IPR043597">
    <property type="entry name" value="TPH_dom"/>
</dbReference>
<keyword evidence="11" id="KW-1185">Reference proteome</keyword>
<sequence>MRLGSSSTNSRNSTDTRRYRTRAPTSQVDESLFASPNPIDVRRGNSSKSTKSPPQKHQEGATVQIVTKDLIRNIRIPFKDPSGESVILPLADFKRITSESLVLTKEERAALKEAHQKKKDEDIRNAEDRKRQIFEADLSRQENQALTELELEARDRAQHLVKRANNLRMEQEDEIRKLNKLILGAQCQATRDVQMEEKKQIQSELTEEEQRLDAMMEVDRRRALDTVDQIDKLRKQKRIEGMQKITEQIQRQHEEKQLQDEVKELEKQQAREKQEKIILEDLEALEKKRKNQECLQEEIMRINAETMQAKERRLEEERQADRRDMEYLKNKMERASEYEAEQKRLKKEKELEIARLRARQEKAKDYKAEQDELRARRNQEFKDRDWRSKQRELAVKKAQEEEMLMAARTDQVRCKEHFLSIEAGREKAEFERVLSVQQQAIVKLKEEEEKRRQKSSRHAEAIRTQVKEQELSAVAKRRELFKEGERLMEEDRQRRVRLEEIKEKKLQELKATGLSDKYCSDVERKARACAL</sequence>
<feature type="coiled-coil region" evidence="8">
    <location>
        <begin position="248"/>
        <end position="376"/>
    </location>
</feature>
<organism evidence="11 12">
    <name type="scientific">Gymnodraco acuticeps</name>
    <name type="common">Antarctic dragonfish</name>
    <dbReference type="NCBI Taxonomy" id="8218"/>
    <lineage>
        <taxon>Eukaryota</taxon>
        <taxon>Metazoa</taxon>
        <taxon>Chordata</taxon>
        <taxon>Craniata</taxon>
        <taxon>Vertebrata</taxon>
        <taxon>Euteleostomi</taxon>
        <taxon>Actinopterygii</taxon>
        <taxon>Neopterygii</taxon>
        <taxon>Teleostei</taxon>
        <taxon>Neoteleostei</taxon>
        <taxon>Acanthomorphata</taxon>
        <taxon>Eupercaria</taxon>
        <taxon>Perciformes</taxon>
        <taxon>Notothenioidei</taxon>
        <taxon>Bathydraconidae</taxon>
        <taxon>Gymnodraco</taxon>
    </lineage>
</organism>
<evidence type="ECO:0000256" key="6">
    <source>
        <dbReference type="ARBA" id="ARBA00034116"/>
    </source>
</evidence>
<keyword evidence="3 8" id="KW-0175">Coiled coil</keyword>
<dbReference type="InParanoid" id="A0A6P8USG6"/>
<evidence type="ECO:0000256" key="8">
    <source>
        <dbReference type="SAM" id="Coils"/>
    </source>
</evidence>
<evidence type="ECO:0000313" key="11">
    <source>
        <dbReference type="Proteomes" id="UP000515161"/>
    </source>
</evidence>
<evidence type="ECO:0000256" key="4">
    <source>
        <dbReference type="ARBA" id="ARBA00023069"/>
    </source>
</evidence>
<keyword evidence="4" id="KW-0969">Cilium</keyword>
<evidence type="ECO:0000256" key="9">
    <source>
        <dbReference type="SAM" id="MobiDB-lite"/>
    </source>
</evidence>
<evidence type="ECO:0000256" key="7">
    <source>
        <dbReference type="ARBA" id="ARBA00034142"/>
    </source>
</evidence>
<dbReference type="OrthoDB" id="1902038at2759"/>
<dbReference type="KEGG" id="gacu:117551695"/>
<keyword evidence="2 12" id="KW-0282">Flagellum</keyword>
<dbReference type="AlphaFoldDB" id="A0A6P8USG6"/>
<reference evidence="12" key="1">
    <citation type="submission" date="2025-08" db="UniProtKB">
        <authorList>
            <consortium name="RefSeq"/>
        </authorList>
    </citation>
    <scope>IDENTIFICATION</scope>
</reference>
<dbReference type="PANTHER" id="PTHR15504:SF0">
    <property type="entry name" value="CILIA- AND FLAGELLA-ASSOCIATED PROTEIN 45"/>
    <property type="match status" value="1"/>
</dbReference>
<evidence type="ECO:0000313" key="12">
    <source>
        <dbReference type="RefSeq" id="XP_034080549.1"/>
    </source>
</evidence>
<accession>A0A6P8USG6</accession>
<dbReference type="PANTHER" id="PTHR15504">
    <property type="entry name" value="NASOPHARYNGEAL EPITHELIUM SPECIFIC PROTEIN 1"/>
    <property type="match status" value="1"/>
</dbReference>
<feature type="region of interest" description="Disordered" evidence="9">
    <location>
        <begin position="1"/>
        <end position="63"/>
    </location>
</feature>
<evidence type="ECO:0000259" key="10">
    <source>
        <dbReference type="Pfam" id="PF13868"/>
    </source>
</evidence>
<evidence type="ECO:0000256" key="5">
    <source>
        <dbReference type="ARBA" id="ARBA00023273"/>
    </source>
</evidence>
<evidence type="ECO:0000256" key="3">
    <source>
        <dbReference type="ARBA" id="ARBA00023054"/>
    </source>
</evidence>
<evidence type="ECO:0000256" key="1">
    <source>
        <dbReference type="ARBA" id="ARBA00004230"/>
    </source>
</evidence>
<dbReference type="RefSeq" id="XP_034080549.1">
    <property type="nucleotide sequence ID" value="XM_034224658.1"/>
</dbReference>
<dbReference type="GO" id="GO:0031514">
    <property type="term" value="C:motile cilium"/>
    <property type="evidence" value="ECO:0007669"/>
    <property type="project" value="UniProtKB-SubCell"/>
</dbReference>
<feature type="coiled-coil region" evidence="8">
    <location>
        <begin position="154"/>
        <end position="218"/>
    </location>
</feature>
<proteinExistence type="inferred from homology"/>
<name>A0A6P8USG6_GYMAC</name>
<comment type="similarity">
    <text evidence="6">Belongs to the CFAP45 family.</text>
</comment>
<protein>
    <recommendedName>
        <fullName evidence="7">Cilia- and flagella-associated protein 45</fullName>
    </recommendedName>
</protein>
<evidence type="ECO:0000256" key="2">
    <source>
        <dbReference type="ARBA" id="ARBA00022846"/>
    </source>
</evidence>
<feature type="compositionally biased region" description="Polar residues" evidence="9">
    <location>
        <begin position="44"/>
        <end position="55"/>
    </location>
</feature>
<feature type="compositionally biased region" description="Low complexity" evidence="9">
    <location>
        <begin position="1"/>
        <end position="13"/>
    </location>
</feature>
<feature type="domain" description="Trichohyalin-plectin-homology" evidence="10">
    <location>
        <begin position="169"/>
        <end position="514"/>
    </location>
</feature>
<dbReference type="Proteomes" id="UP000515161">
    <property type="component" value="Unplaced"/>
</dbReference>
<feature type="coiled-coil region" evidence="8">
    <location>
        <begin position="427"/>
        <end position="464"/>
    </location>
</feature>
<dbReference type="Pfam" id="PF13868">
    <property type="entry name" value="TPH"/>
    <property type="match status" value="1"/>
</dbReference>
<keyword evidence="5" id="KW-0966">Cell projection</keyword>
<dbReference type="GeneID" id="117551695"/>
<dbReference type="InterPro" id="IPR033253">
    <property type="entry name" value="CFAP45"/>
</dbReference>